<dbReference type="PROSITE" id="PS50005">
    <property type="entry name" value="TPR"/>
    <property type="match status" value="5"/>
</dbReference>
<dbReference type="PANTHER" id="PTHR12558">
    <property type="entry name" value="CELL DIVISION CYCLE 16,23,27"/>
    <property type="match status" value="1"/>
</dbReference>
<feature type="non-terminal residue" evidence="4">
    <location>
        <position position="1"/>
    </location>
</feature>
<keyword evidence="4" id="KW-0808">Transferase</keyword>
<dbReference type="PROSITE" id="PS50011">
    <property type="entry name" value="PROTEIN_KINASE_DOM"/>
    <property type="match status" value="1"/>
</dbReference>
<keyword evidence="1" id="KW-0802">TPR repeat</keyword>
<feature type="repeat" description="TPR" evidence="1">
    <location>
        <begin position="617"/>
        <end position="650"/>
    </location>
</feature>
<keyword evidence="2" id="KW-0472">Membrane</keyword>
<dbReference type="InterPro" id="IPR011009">
    <property type="entry name" value="Kinase-like_dom_sf"/>
</dbReference>
<feature type="transmembrane region" description="Helical" evidence="2">
    <location>
        <begin position="241"/>
        <end position="261"/>
    </location>
</feature>
<name>A0ABV6YPR4_UNCEI</name>
<dbReference type="Gene3D" id="1.25.40.10">
    <property type="entry name" value="Tetratricopeptide repeat domain"/>
    <property type="match status" value="2"/>
</dbReference>
<dbReference type="Gene3D" id="3.30.200.20">
    <property type="entry name" value="Phosphorylase Kinase, domain 1"/>
    <property type="match status" value="1"/>
</dbReference>
<keyword evidence="5" id="KW-1185">Reference proteome</keyword>
<dbReference type="InterPro" id="IPR000719">
    <property type="entry name" value="Prot_kinase_dom"/>
</dbReference>
<feature type="domain" description="Protein kinase" evidence="3">
    <location>
        <begin position="1"/>
        <end position="217"/>
    </location>
</feature>
<dbReference type="SMART" id="SM00028">
    <property type="entry name" value="TPR"/>
    <property type="match status" value="6"/>
</dbReference>
<keyword evidence="4" id="KW-0418">Kinase</keyword>
<dbReference type="Proteomes" id="UP001594288">
    <property type="component" value="Unassembled WGS sequence"/>
</dbReference>
<dbReference type="InterPro" id="IPR019734">
    <property type="entry name" value="TPR_rpt"/>
</dbReference>
<organism evidence="4 5">
    <name type="scientific">Eiseniibacteriota bacterium</name>
    <dbReference type="NCBI Taxonomy" id="2212470"/>
    <lineage>
        <taxon>Bacteria</taxon>
        <taxon>Candidatus Eiseniibacteriota</taxon>
    </lineage>
</organism>
<feature type="repeat" description="TPR" evidence="1">
    <location>
        <begin position="727"/>
        <end position="760"/>
    </location>
</feature>
<dbReference type="InterPro" id="IPR008271">
    <property type="entry name" value="Ser/Thr_kinase_AS"/>
</dbReference>
<sequence length="818" mass="90335">RFVHEAQAASSLEHPNICSIHEIEETRDGQMYISMGCYDGDTLQKIIREGPVDIGVAVDFGIQVAQGLQEAHDKGIVHRDIKPSNIIVTSKGRAKVMDFGLAKLAGQTRITKAGTAMGTISYMSPEQAQGEDVDTRTDIWSLGVVLYELVTGQLPFKGEYDQAVIYSILNEDPRPISELAPKIPQGFGDIVSRCLEKDSTSRYQSAAELEADLGRWREESGLGRPSRYGGAYAKRASSRSLLRLGIPVAAVVLAMLFAGLIPASRNAIKGLIGIGAPPARMRIAILPCVLDEHNGDRRAFCDGLISTLTDHIEAMKDLPEGFSIVPAEDIRSLKSSTLTDARVNHDANVVLHGTFEWIGGKIGLTMARTDVGLEYENGRESEILKQRGSIRLADPIANLATWQDTLVSKVFRLLDVDVSAQNVKAMAGEHTSIPAAFDSFLRGQGYLYPYRAELDADGAIGHFSVAVAEDPSYEIALLGLSKAYSRRFWDTGDKQWADSSRIWGQHVLDLDGESLDATLVVAAAYQNTEDYGPSIETYNAAIQIDPTNMNIYVNLLGLYLSIDSLDRAADVCRAAVDVDPGAVNMYLGLGYVYYRQGKYAEAVAPCRRAVALSPGEIKGYNYLGAIYTQLEMLPEATNMFEKILTIDSISYLALSNLGTLYFNQERYADAEQVYRRVLSISDKKYKFWAHLAEAQYWNPEVRGESQENFRRAIVMAEDSLETDQSDAVMLSDLASYYEKLGDDGRAYEFLNRVVGLDPQDIDVMIHIAETYEGLGERDIALEWIARALELGARPSRVNRYPGLSQLRADSRYEELIEG</sequence>
<feature type="repeat" description="TPR" evidence="1">
    <location>
        <begin position="583"/>
        <end position="616"/>
    </location>
</feature>
<dbReference type="EMBL" id="JBHPEI010000062">
    <property type="protein sequence ID" value="MFC1800070.1"/>
    <property type="molecule type" value="Genomic_DNA"/>
</dbReference>
<evidence type="ECO:0000259" key="3">
    <source>
        <dbReference type="PROSITE" id="PS50011"/>
    </source>
</evidence>
<proteinExistence type="predicted"/>
<gene>
    <name evidence="4" type="ORF">ACFL2Z_04060</name>
</gene>
<protein>
    <submittedName>
        <fullName evidence="4">Protein kinase</fullName>
    </submittedName>
</protein>
<dbReference type="SUPFAM" id="SSF56112">
    <property type="entry name" value="Protein kinase-like (PK-like)"/>
    <property type="match status" value="1"/>
</dbReference>
<evidence type="ECO:0000313" key="5">
    <source>
        <dbReference type="Proteomes" id="UP001594288"/>
    </source>
</evidence>
<dbReference type="PANTHER" id="PTHR12558:SF13">
    <property type="entry name" value="CELL DIVISION CYCLE PROTEIN 27 HOMOLOG"/>
    <property type="match status" value="1"/>
</dbReference>
<keyword evidence="2" id="KW-1133">Transmembrane helix</keyword>
<dbReference type="Pfam" id="PF13432">
    <property type="entry name" value="TPR_16"/>
    <property type="match status" value="1"/>
</dbReference>
<accession>A0ABV6YPR4</accession>
<evidence type="ECO:0000256" key="2">
    <source>
        <dbReference type="SAM" id="Phobius"/>
    </source>
</evidence>
<dbReference type="Pfam" id="PF00069">
    <property type="entry name" value="Pkinase"/>
    <property type="match status" value="1"/>
</dbReference>
<feature type="repeat" description="TPR" evidence="1">
    <location>
        <begin position="651"/>
        <end position="684"/>
    </location>
</feature>
<dbReference type="PROSITE" id="PS00108">
    <property type="entry name" value="PROTEIN_KINASE_ST"/>
    <property type="match status" value="1"/>
</dbReference>
<dbReference type="Pfam" id="PF13374">
    <property type="entry name" value="TPR_10"/>
    <property type="match status" value="1"/>
</dbReference>
<dbReference type="CDD" id="cd14014">
    <property type="entry name" value="STKc_PknB_like"/>
    <property type="match status" value="1"/>
</dbReference>
<evidence type="ECO:0000313" key="4">
    <source>
        <dbReference type="EMBL" id="MFC1800070.1"/>
    </source>
</evidence>
<dbReference type="Pfam" id="PF13181">
    <property type="entry name" value="TPR_8"/>
    <property type="match status" value="2"/>
</dbReference>
<dbReference type="InterPro" id="IPR011990">
    <property type="entry name" value="TPR-like_helical_dom_sf"/>
</dbReference>
<comment type="caution">
    <text evidence="4">The sequence shown here is derived from an EMBL/GenBank/DDBJ whole genome shotgun (WGS) entry which is preliminary data.</text>
</comment>
<dbReference type="GO" id="GO:0016301">
    <property type="term" value="F:kinase activity"/>
    <property type="evidence" value="ECO:0007669"/>
    <property type="project" value="UniProtKB-KW"/>
</dbReference>
<dbReference type="SMART" id="SM00220">
    <property type="entry name" value="S_TKc"/>
    <property type="match status" value="1"/>
</dbReference>
<dbReference type="SUPFAM" id="SSF48452">
    <property type="entry name" value="TPR-like"/>
    <property type="match status" value="1"/>
</dbReference>
<keyword evidence="2" id="KW-0812">Transmembrane</keyword>
<dbReference type="PROSITE" id="PS50293">
    <property type="entry name" value="TPR_REGION"/>
    <property type="match status" value="1"/>
</dbReference>
<dbReference type="Gene3D" id="1.10.510.10">
    <property type="entry name" value="Transferase(Phosphotransferase) domain 1"/>
    <property type="match status" value="1"/>
</dbReference>
<reference evidence="4 5" key="1">
    <citation type="submission" date="2024-09" db="EMBL/GenBank/DDBJ databases">
        <authorList>
            <person name="D'Angelo T."/>
        </authorList>
    </citation>
    <scope>NUCLEOTIDE SEQUENCE [LARGE SCALE GENOMIC DNA]</scope>
    <source>
        <strain evidence="4">SAG AM-311-F02</strain>
    </source>
</reference>
<feature type="repeat" description="TPR" evidence="1">
    <location>
        <begin position="515"/>
        <end position="548"/>
    </location>
</feature>
<evidence type="ECO:0000256" key="1">
    <source>
        <dbReference type="PROSITE-ProRule" id="PRU00339"/>
    </source>
</evidence>